<accession>A0ABM1S6P0</accession>
<dbReference type="GeneID" id="106474893"/>
<dbReference type="Gene3D" id="1.20.58.1540">
    <property type="entry name" value="Actin interacting protein 3, C-terminal domain"/>
    <property type="match status" value="1"/>
</dbReference>
<evidence type="ECO:0000256" key="3">
    <source>
        <dbReference type="SAM" id="MobiDB-lite"/>
    </source>
</evidence>
<feature type="region of interest" description="Disordered" evidence="3">
    <location>
        <begin position="1"/>
        <end position="152"/>
    </location>
</feature>
<evidence type="ECO:0000259" key="4">
    <source>
        <dbReference type="Pfam" id="PF03915"/>
    </source>
</evidence>
<dbReference type="PANTHER" id="PTHR22741">
    <property type="entry name" value="P140CAP/SNIP-RELATED"/>
    <property type="match status" value="1"/>
</dbReference>
<reference evidence="6 7" key="1">
    <citation type="submission" date="2025-05" db="UniProtKB">
        <authorList>
            <consortium name="RefSeq"/>
        </authorList>
    </citation>
    <scope>IDENTIFICATION</scope>
    <source>
        <tissue evidence="6 7">Muscle</tissue>
    </source>
</reference>
<feature type="region of interest" description="Disordered" evidence="3">
    <location>
        <begin position="532"/>
        <end position="553"/>
    </location>
</feature>
<proteinExistence type="predicted"/>
<evidence type="ECO:0000256" key="1">
    <source>
        <dbReference type="ARBA" id="ARBA00023054"/>
    </source>
</evidence>
<dbReference type="InterPro" id="IPR022782">
    <property type="entry name" value="AIP3-like_C"/>
</dbReference>
<feature type="compositionally biased region" description="Basic and acidic residues" evidence="3">
    <location>
        <begin position="698"/>
        <end position="707"/>
    </location>
</feature>
<protein>
    <submittedName>
        <fullName evidence="6 7">Coiled-coil domain-containing protein CG32809-like isoform X1</fullName>
    </submittedName>
</protein>
<feature type="compositionally biased region" description="Basic and acidic residues" evidence="3">
    <location>
        <begin position="626"/>
        <end position="689"/>
    </location>
</feature>
<feature type="compositionally biased region" description="Pro residues" evidence="3">
    <location>
        <begin position="1081"/>
        <end position="1094"/>
    </location>
</feature>
<dbReference type="InterPro" id="IPR051825">
    <property type="entry name" value="SRCIN1"/>
</dbReference>
<keyword evidence="1 2" id="KW-0175">Coiled coil</keyword>
<dbReference type="RefSeq" id="XP_022239238.1">
    <property type="nucleotide sequence ID" value="XM_022383530.1"/>
</dbReference>
<evidence type="ECO:0000313" key="7">
    <source>
        <dbReference type="RefSeq" id="XP_022239295.1"/>
    </source>
</evidence>
<gene>
    <name evidence="6 7" type="primary">LOC106474893</name>
</gene>
<feature type="compositionally biased region" description="Basic and acidic residues" evidence="3">
    <location>
        <begin position="50"/>
        <end position="62"/>
    </location>
</feature>
<feature type="region of interest" description="Disordered" evidence="3">
    <location>
        <begin position="621"/>
        <end position="723"/>
    </location>
</feature>
<feature type="compositionally biased region" description="Basic and acidic residues" evidence="3">
    <location>
        <begin position="114"/>
        <end position="127"/>
    </location>
</feature>
<dbReference type="PANTHER" id="PTHR22741:SF10">
    <property type="entry name" value="COILED-COIL DOMAIN-CONTAINING PROTEIN CG32809"/>
    <property type="match status" value="1"/>
</dbReference>
<organism evidence="5 7">
    <name type="scientific">Limulus polyphemus</name>
    <name type="common">Atlantic horseshoe crab</name>
    <dbReference type="NCBI Taxonomy" id="6850"/>
    <lineage>
        <taxon>Eukaryota</taxon>
        <taxon>Metazoa</taxon>
        <taxon>Ecdysozoa</taxon>
        <taxon>Arthropoda</taxon>
        <taxon>Chelicerata</taxon>
        <taxon>Merostomata</taxon>
        <taxon>Xiphosura</taxon>
        <taxon>Limulidae</taxon>
        <taxon>Limulus</taxon>
    </lineage>
</organism>
<dbReference type="RefSeq" id="XP_022239295.1">
    <property type="nucleotide sequence ID" value="XM_022383587.1"/>
</dbReference>
<feature type="region of interest" description="Disordered" evidence="3">
    <location>
        <begin position="1050"/>
        <end position="1103"/>
    </location>
</feature>
<feature type="region of interest" description="Disordered" evidence="3">
    <location>
        <begin position="1124"/>
        <end position="1162"/>
    </location>
</feature>
<feature type="compositionally biased region" description="Polar residues" evidence="3">
    <location>
        <begin position="128"/>
        <end position="137"/>
    </location>
</feature>
<dbReference type="Proteomes" id="UP000694941">
    <property type="component" value="Unplaced"/>
</dbReference>
<feature type="coiled-coil region" evidence="2">
    <location>
        <begin position="1238"/>
        <end position="1268"/>
    </location>
</feature>
<feature type="compositionally biased region" description="Pro residues" evidence="3">
    <location>
        <begin position="708"/>
        <end position="717"/>
    </location>
</feature>
<keyword evidence="5" id="KW-1185">Reference proteome</keyword>
<name>A0ABM1S6P0_LIMPO</name>
<evidence type="ECO:0000313" key="5">
    <source>
        <dbReference type="Proteomes" id="UP000694941"/>
    </source>
</evidence>
<feature type="compositionally biased region" description="Basic and acidic residues" evidence="3">
    <location>
        <begin position="21"/>
        <end position="37"/>
    </location>
</feature>
<sequence>MPFSIKRFTMHRSISMPSGARSEENKKNAQREEHERSTPSNFGKGMKKSASQEEYKGKHATREGLQSIRSVDSAELKRLSAQQNSNHRGGDNNGCGDGNGVLTSRSNEVGGGRIPRDALRRAHRETQVKSSPEQGSTLPARWRAAGRSRSVADSRVMYYDEQPVESADVRKLVMRRDGGVHYVGSDYIAEENQSTSSSSGGAPPRGQSSVVRQNEWMEAKNGHSNKRSYSRQYHAIAGHFIPMELHNSDMEFETSLSRQRTHSPYKIPHGVYEDDPGIMSEAETSATGFRRPSKGRSTLPMVRPPAKVQERALTLGYPETQAAPEYGVVFLQYQKETKRSLLPNELTTLDTIKALFVRSFPKQLTMEYLDSPHVRIYIHDASKDMFYELEDLRDIRDRSVLRIYEQNVNEGDGLSTCDQELNYFSEPEFDSEYQHQHIHRAKQSLRPPTISGPYGRVSPYSPVPILTTDVNQAIPIRCYSPAPSEWRKRTQPIPIAEPRYEPSGAYSTTPDHPYPSLGQSQYIAACERGYESAYDSSPERKPPPISYSTSPRRRIEHQSSFGGYSATWYEDPSYYRSQVYRPRSRSITPVIDEEARKRMEFMEHQLASLTGLVQKVLTTPLSRQQSHAEEVVPTRDNEVFKDSEDKYPVPERELTRHSFREEKSVSFSEDTKDVTDRHSSPEHTSERPTKPAIKARSISKEKDDRPPGGKPKPPPKPTSLLSTPAELRRYEIPKVHDLSPELCSRLRYLRRQTRDLQVEVRSLRRMAQNQAISARDSVRDTCLKIKEMLVITHSSGGPAENDKNRFKHDENLYRHDVSQVEKDLSDLESHVEELRGNVINRRCRVNMSSVENMALLLSRTSKTVADLKVRFPELQDRMKANISSEMEVVKKEEKFLSDEPDRLENALKRCKKLTGTLVTLKRLASVQEQRHTGAQSMPEKSLSADGSHSNGDAHTAKPIDAYSYNVIQVSPEDHQRTKQKENALDELLNELQYFNQTDEIRRDPLGGVHSHLASSYSESYGSFTQQLGHRRSPNPSGEVSSKLLVGEGGIRQRSPFASDRGKTTAPPLHTSRKQQHFQEPPHLPPKKVPPPPPRTTSRSAMQSSNISMDEDFNGAANFTEKIQQVSKRNHSNLRALRSTSDSLRRSTSGDEPQLKTSSKQVIKTRALTEEIIRRDFSSSSSSESANSQEGLLTKSELAVKSHLERSLSEGGKPGAVNVANLRNTLSSSSTLISTRSRQEILEYRHQELLNKQKRLQDQYNTLQQLQRAQLLTRFSSLRRAFSNTETGGLKKTGSESNILSKSKLALASSSGSMTHLSASVKANNKANTELQTPILKKSKIDTLSQSSNIIHETDIM</sequence>
<evidence type="ECO:0000256" key="2">
    <source>
        <dbReference type="SAM" id="Coils"/>
    </source>
</evidence>
<feature type="region of interest" description="Disordered" evidence="3">
    <location>
        <begin position="928"/>
        <end position="958"/>
    </location>
</feature>
<evidence type="ECO:0000313" key="6">
    <source>
        <dbReference type="RefSeq" id="XP_022239238.1"/>
    </source>
</evidence>
<dbReference type="Pfam" id="PF03915">
    <property type="entry name" value="AIP3"/>
    <property type="match status" value="1"/>
</dbReference>
<feature type="domain" description="Actin interacting protein 3-like C-terminal" evidence="4">
    <location>
        <begin position="330"/>
        <end position="409"/>
    </location>
</feature>